<evidence type="ECO:0000256" key="7">
    <source>
        <dbReference type="SAM" id="Coils"/>
    </source>
</evidence>
<dbReference type="GO" id="GO:0008380">
    <property type="term" value="P:RNA splicing"/>
    <property type="evidence" value="ECO:0007669"/>
    <property type="project" value="UniProtKB-KW"/>
</dbReference>
<dbReference type="Pfam" id="PF05700">
    <property type="entry name" value="BCAS2"/>
    <property type="match status" value="1"/>
</dbReference>
<comment type="similarity">
    <text evidence="2">Belongs to the SPF27 family.</text>
</comment>
<keyword evidence="4" id="KW-0747">Spliceosome</keyword>
<sequence>MPIYSAETTQFNTKSTALPRYIYSNMAPAPAYHESLPYIDQEPTAAELAAASALIAAEQSTFEAPAAPAAPEPSFSPAIAAELARVEAKQALPALPTSHYESQTPSPENPLPALQNTAVSSTYLTIRNANLAALNAAGKNAWLLSNYHTEGQLRDLEAELAATKREIDIINASRAAKQNEVKGEMQGLEENWKRGVGKVLETEIAVEELRAQIRDELKKRSAE</sequence>
<dbReference type="STRING" id="1531966.A0A0A1TEB1"/>
<feature type="coiled-coil region" evidence="7">
    <location>
        <begin position="146"/>
        <end position="173"/>
    </location>
</feature>
<evidence type="ECO:0000256" key="4">
    <source>
        <dbReference type="ARBA" id="ARBA00022728"/>
    </source>
</evidence>
<dbReference type="InterPro" id="IPR008409">
    <property type="entry name" value="SPF27"/>
</dbReference>
<organism evidence="8 9">
    <name type="scientific">[Torrubiella] hemipterigena</name>
    <dbReference type="NCBI Taxonomy" id="1531966"/>
    <lineage>
        <taxon>Eukaryota</taxon>
        <taxon>Fungi</taxon>
        <taxon>Dikarya</taxon>
        <taxon>Ascomycota</taxon>
        <taxon>Pezizomycotina</taxon>
        <taxon>Sordariomycetes</taxon>
        <taxon>Hypocreomycetidae</taxon>
        <taxon>Hypocreales</taxon>
        <taxon>Clavicipitaceae</taxon>
        <taxon>Clavicipitaceae incertae sedis</taxon>
        <taxon>'Torrubiella' clade</taxon>
    </lineage>
</organism>
<dbReference type="OrthoDB" id="205794at2759"/>
<evidence type="ECO:0000256" key="6">
    <source>
        <dbReference type="ARBA" id="ARBA00023242"/>
    </source>
</evidence>
<evidence type="ECO:0008006" key="10">
    <source>
        <dbReference type="Google" id="ProtNLM"/>
    </source>
</evidence>
<evidence type="ECO:0000256" key="2">
    <source>
        <dbReference type="ARBA" id="ARBA00010788"/>
    </source>
</evidence>
<dbReference type="GO" id="GO:0071013">
    <property type="term" value="C:catalytic step 2 spliceosome"/>
    <property type="evidence" value="ECO:0007669"/>
    <property type="project" value="TreeGrafter"/>
</dbReference>
<dbReference type="HOGENOM" id="CLU_082523_4_0_1"/>
<keyword evidence="6" id="KW-0539">Nucleus</keyword>
<evidence type="ECO:0000313" key="9">
    <source>
        <dbReference type="Proteomes" id="UP000039046"/>
    </source>
</evidence>
<dbReference type="GO" id="GO:0000974">
    <property type="term" value="C:Prp19 complex"/>
    <property type="evidence" value="ECO:0007669"/>
    <property type="project" value="TreeGrafter"/>
</dbReference>
<name>A0A0A1TEB1_9HYPO</name>
<evidence type="ECO:0000256" key="1">
    <source>
        <dbReference type="ARBA" id="ARBA00004123"/>
    </source>
</evidence>
<evidence type="ECO:0000313" key="8">
    <source>
        <dbReference type="EMBL" id="CEJ93094.1"/>
    </source>
</evidence>
<keyword evidence="5" id="KW-0508">mRNA splicing</keyword>
<dbReference type="EMBL" id="CDHN01000005">
    <property type="protein sequence ID" value="CEJ93094.1"/>
    <property type="molecule type" value="Genomic_DNA"/>
</dbReference>
<dbReference type="PANTHER" id="PTHR13296">
    <property type="entry name" value="BCAS2 PROTEIN"/>
    <property type="match status" value="1"/>
</dbReference>
<accession>A0A0A1TEB1</accession>
<proteinExistence type="inferred from homology"/>
<protein>
    <recommendedName>
        <fullName evidence="10">BCAS2 family protein</fullName>
    </recommendedName>
</protein>
<comment type="subcellular location">
    <subcellularLocation>
        <location evidence="1">Nucleus</location>
    </subcellularLocation>
</comment>
<keyword evidence="9" id="KW-1185">Reference proteome</keyword>
<dbReference type="GO" id="GO:0071011">
    <property type="term" value="C:precatalytic spliceosome"/>
    <property type="evidence" value="ECO:0007669"/>
    <property type="project" value="TreeGrafter"/>
</dbReference>
<keyword evidence="7" id="KW-0175">Coiled coil</keyword>
<dbReference type="PANTHER" id="PTHR13296:SF0">
    <property type="entry name" value="PRE-MRNA-SPLICING FACTOR SPF27"/>
    <property type="match status" value="1"/>
</dbReference>
<dbReference type="Proteomes" id="UP000039046">
    <property type="component" value="Unassembled WGS sequence"/>
</dbReference>
<reference evidence="8 9" key="1">
    <citation type="journal article" date="2015" name="Genome Announc.">
        <title>Draft Genome Sequence and Gene Annotation of the Entomopathogenic Fungus Verticillium hemipterigenum.</title>
        <authorList>
            <person name="Horn F."/>
            <person name="Habel A."/>
            <person name="Scharf D.H."/>
            <person name="Dworschak J."/>
            <person name="Brakhage A.A."/>
            <person name="Guthke R."/>
            <person name="Hertweck C."/>
            <person name="Linde J."/>
        </authorList>
    </citation>
    <scope>NUCLEOTIDE SEQUENCE [LARGE SCALE GENOMIC DNA]</scope>
</reference>
<dbReference type="GO" id="GO:0006397">
    <property type="term" value="P:mRNA processing"/>
    <property type="evidence" value="ECO:0007669"/>
    <property type="project" value="UniProtKB-KW"/>
</dbReference>
<dbReference type="AlphaFoldDB" id="A0A0A1TEB1"/>
<evidence type="ECO:0000256" key="5">
    <source>
        <dbReference type="ARBA" id="ARBA00023187"/>
    </source>
</evidence>
<gene>
    <name evidence="8" type="ORF">VHEMI08708</name>
</gene>
<evidence type="ECO:0000256" key="3">
    <source>
        <dbReference type="ARBA" id="ARBA00022664"/>
    </source>
</evidence>
<keyword evidence="3" id="KW-0507">mRNA processing</keyword>